<keyword evidence="2 8" id="KW-0812">Transmembrane</keyword>
<feature type="transmembrane region" description="Helical" evidence="8">
    <location>
        <begin position="98"/>
        <end position="116"/>
    </location>
</feature>
<comment type="caution">
    <text evidence="11">The sequence shown here is derived from an EMBL/GenBank/DDBJ whole genome shotgun (WGS) entry which is preliminary data.</text>
</comment>
<feature type="transmembrane region" description="Helical" evidence="8">
    <location>
        <begin position="266"/>
        <end position="289"/>
    </location>
</feature>
<dbReference type="GO" id="GO:0005886">
    <property type="term" value="C:plasma membrane"/>
    <property type="evidence" value="ECO:0007669"/>
    <property type="project" value="TreeGrafter"/>
</dbReference>
<evidence type="ECO:0000256" key="7">
    <source>
        <dbReference type="ARBA" id="ARBA00023224"/>
    </source>
</evidence>
<dbReference type="InterPro" id="IPR000276">
    <property type="entry name" value="GPCR_Rhodpsn"/>
</dbReference>
<organism evidence="11 12">
    <name type="scientific">Adineta ricciae</name>
    <name type="common">Rotifer</name>
    <dbReference type="NCBI Taxonomy" id="249248"/>
    <lineage>
        <taxon>Eukaryota</taxon>
        <taxon>Metazoa</taxon>
        <taxon>Spiralia</taxon>
        <taxon>Gnathifera</taxon>
        <taxon>Rotifera</taxon>
        <taxon>Eurotatoria</taxon>
        <taxon>Bdelloidea</taxon>
        <taxon>Adinetida</taxon>
        <taxon>Adinetidae</taxon>
        <taxon>Adineta</taxon>
    </lineage>
</organism>
<evidence type="ECO:0000259" key="9">
    <source>
        <dbReference type="PROSITE" id="PS50262"/>
    </source>
</evidence>
<evidence type="ECO:0000256" key="5">
    <source>
        <dbReference type="ARBA" id="ARBA00023136"/>
    </source>
</evidence>
<accession>A0A816E2A4</accession>
<dbReference type="PANTHER" id="PTHR24243:SF230">
    <property type="entry name" value="G-PROTEIN COUPLED RECEPTORS FAMILY 1 PROFILE DOMAIN-CONTAINING PROTEIN"/>
    <property type="match status" value="1"/>
</dbReference>
<reference evidence="11" key="1">
    <citation type="submission" date="2021-02" db="EMBL/GenBank/DDBJ databases">
        <authorList>
            <person name="Nowell W R."/>
        </authorList>
    </citation>
    <scope>NUCLEOTIDE SEQUENCE</scope>
</reference>
<keyword evidence="12" id="KW-1185">Reference proteome</keyword>
<keyword evidence="7" id="KW-0807">Transducer</keyword>
<keyword evidence="5 8" id="KW-0472">Membrane</keyword>
<evidence type="ECO:0000313" key="12">
    <source>
        <dbReference type="Proteomes" id="UP000663828"/>
    </source>
</evidence>
<keyword evidence="3 8" id="KW-1133">Transmembrane helix</keyword>
<evidence type="ECO:0000256" key="6">
    <source>
        <dbReference type="ARBA" id="ARBA00023170"/>
    </source>
</evidence>
<feature type="transmembrane region" description="Helical" evidence="8">
    <location>
        <begin position="136"/>
        <end position="161"/>
    </location>
</feature>
<dbReference type="PANTHER" id="PTHR24243">
    <property type="entry name" value="G-PROTEIN COUPLED RECEPTOR"/>
    <property type="match status" value="1"/>
</dbReference>
<feature type="domain" description="G-protein coupled receptors family 1 profile" evidence="9">
    <location>
        <begin position="34"/>
        <end position="288"/>
    </location>
</feature>
<dbReference type="AlphaFoldDB" id="A0A816E2A4"/>
<keyword evidence="4" id="KW-0297">G-protein coupled receptor</keyword>
<dbReference type="InterPro" id="IPR017452">
    <property type="entry name" value="GPCR_Rhodpsn_7TM"/>
</dbReference>
<dbReference type="EMBL" id="CAJNOJ010000753">
    <property type="protein sequence ID" value="CAF1518939.1"/>
    <property type="molecule type" value="Genomic_DNA"/>
</dbReference>
<feature type="transmembrane region" description="Helical" evidence="8">
    <location>
        <begin position="181"/>
        <end position="204"/>
    </location>
</feature>
<proteinExistence type="predicted"/>
<keyword evidence="6" id="KW-0675">Receptor</keyword>
<dbReference type="EMBL" id="CAJNOR010009313">
    <property type="protein sequence ID" value="CAF1643387.1"/>
    <property type="molecule type" value="Genomic_DNA"/>
</dbReference>
<gene>
    <name evidence="10" type="ORF">EDS130_LOCUS43745</name>
    <name evidence="11" type="ORF">XAT740_LOCUS53708</name>
</gene>
<name>A0A816E2A4_ADIRI</name>
<dbReference type="Pfam" id="PF00001">
    <property type="entry name" value="7tm_1"/>
    <property type="match status" value="1"/>
</dbReference>
<feature type="transmembrane region" description="Helical" evidence="8">
    <location>
        <begin position="225"/>
        <end position="246"/>
    </location>
</feature>
<evidence type="ECO:0000256" key="4">
    <source>
        <dbReference type="ARBA" id="ARBA00023040"/>
    </source>
</evidence>
<evidence type="ECO:0000313" key="11">
    <source>
        <dbReference type="EMBL" id="CAF1643387.1"/>
    </source>
</evidence>
<feature type="transmembrane region" description="Helical" evidence="8">
    <location>
        <begin position="55"/>
        <end position="78"/>
    </location>
</feature>
<sequence length="334" mass="38811">MSAAVNATIDYLENLTDDIRFSFGLFNLIIGLVSNLCLITILTNVRVFNKNPSSFYLIVESYSNIGLLIIICTSRLSINILNYDLSRYSIAWCKTRYGLAQFFGLFSLFTICFTTIDQYFSTNHRFYIRQLSTMKYAYVFIVLTLCLSSIHGFLFVIYSEIRPSLFGCSIYDEVLKKYLSYVYYPLISNALPLFITITFSLLSYRNVRRIIRKQIPLIRRQLDQQLTAMVLSRVISLILFGLPYIIETVYQMNVKIKENSVKSKIVLLVGAISDSLLYTNFSINFYLFLTISARFRHQVKHFIRKIACVKPKKFKNNRIYLRTNTVNALILESV</sequence>
<dbReference type="GO" id="GO:0004930">
    <property type="term" value="F:G protein-coupled receptor activity"/>
    <property type="evidence" value="ECO:0007669"/>
    <property type="project" value="UniProtKB-KW"/>
</dbReference>
<evidence type="ECO:0000256" key="3">
    <source>
        <dbReference type="ARBA" id="ARBA00022989"/>
    </source>
</evidence>
<evidence type="ECO:0000256" key="8">
    <source>
        <dbReference type="SAM" id="Phobius"/>
    </source>
</evidence>
<protein>
    <recommendedName>
        <fullName evidence="9">G-protein coupled receptors family 1 profile domain-containing protein</fullName>
    </recommendedName>
</protein>
<dbReference type="PROSITE" id="PS50262">
    <property type="entry name" value="G_PROTEIN_RECEP_F1_2"/>
    <property type="match status" value="1"/>
</dbReference>
<evidence type="ECO:0000313" key="10">
    <source>
        <dbReference type="EMBL" id="CAF1518939.1"/>
    </source>
</evidence>
<dbReference type="Gene3D" id="1.20.1070.10">
    <property type="entry name" value="Rhodopsin 7-helix transmembrane proteins"/>
    <property type="match status" value="1"/>
</dbReference>
<dbReference type="Proteomes" id="UP000663828">
    <property type="component" value="Unassembled WGS sequence"/>
</dbReference>
<dbReference type="Proteomes" id="UP000663852">
    <property type="component" value="Unassembled WGS sequence"/>
</dbReference>
<dbReference type="SUPFAM" id="SSF81321">
    <property type="entry name" value="Family A G protein-coupled receptor-like"/>
    <property type="match status" value="1"/>
</dbReference>
<evidence type="ECO:0000256" key="2">
    <source>
        <dbReference type="ARBA" id="ARBA00022692"/>
    </source>
</evidence>
<evidence type="ECO:0000256" key="1">
    <source>
        <dbReference type="ARBA" id="ARBA00004141"/>
    </source>
</evidence>
<comment type="subcellular location">
    <subcellularLocation>
        <location evidence="1">Membrane</location>
        <topology evidence="1">Multi-pass membrane protein</topology>
    </subcellularLocation>
</comment>
<feature type="transmembrane region" description="Helical" evidence="8">
    <location>
        <begin position="21"/>
        <end position="43"/>
    </location>
</feature>